<dbReference type="EMBL" id="JADCNM010000005">
    <property type="protein sequence ID" value="KAG0481995.1"/>
    <property type="molecule type" value="Genomic_DNA"/>
</dbReference>
<organism evidence="1 2">
    <name type="scientific">Vanilla planifolia</name>
    <name type="common">Vanilla</name>
    <dbReference type="NCBI Taxonomy" id="51239"/>
    <lineage>
        <taxon>Eukaryota</taxon>
        <taxon>Viridiplantae</taxon>
        <taxon>Streptophyta</taxon>
        <taxon>Embryophyta</taxon>
        <taxon>Tracheophyta</taxon>
        <taxon>Spermatophyta</taxon>
        <taxon>Magnoliopsida</taxon>
        <taxon>Liliopsida</taxon>
        <taxon>Asparagales</taxon>
        <taxon>Orchidaceae</taxon>
        <taxon>Vanilloideae</taxon>
        <taxon>Vanilleae</taxon>
        <taxon>Vanilla</taxon>
    </lineage>
</organism>
<protein>
    <recommendedName>
        <fullName evidence="3">SLH domain-containing protein</fullName>
    </recommendedName>
</protein>
<evidence type="ECO:0000313" key="1">
    <source>
        <dbReference type="EMBL" id="KAG0481995.1"/>
    </source>
</evidence>
<evidence type="ECO:0000313" key="2">
    <source>
        <dbReference type="Proteomes" id="UP000639772"/>
    </source>
</evidence>
<dbReference type="OrthoDB" id="1931230at2759"/>
<dbReference type="AlphaFoldDB" id="A0A835R5R2"/>
<evidence type="ECO:0008006" key="3">
    <source>
        <dbReference type="Google" id="ProtNLM"/>
    </source>
</evidence>
<dbReference type="PANTHER" id="PTHR33740">
    <property type="entry name" value="GPI-ANCHORED ADHESIN-LIKE PROTEIN"/>
    <property type="match status" value="1"/>
</dbReference>
<comment type="caution">
    <text evidence="1">The sequence shown here is derived from an EMBL/GenBank/DDBJ whole genome shotgun (WGS) entry which is preliminary data.</text>
</comment>
<dbReference type="PANTHER" id="PTHR33740:SF1">
    <property type="entry name" value="SLH DOMAIN PROTEIN"/>
    <property type="match status" value="1"/>
</dbReference>
<sequence length="575" mass="64960">MGLSMPLSPPFRPCKLSPTIPLVSTSWNRSRSSLSLRKKRFMHAMQDKIDISWAYLDDCSDEDGFCGWSVRRFDAEKQNGFQSLVKAGIGASVAAILLAAVAYCCRTKKVVGFQFKENAPFITFHDLWPFFGNSKGTMPSIFEIPVERTDLKCSVPKQQNKVPASGGNKRIIIPVADLTQMDALHALKKLKIIEYDTNANELCTRREFARWLIKINSKLERKAKHKIVPIVVNADSLVAAFDDVDMNDPISFSFKVIQFLSTALGEAGIVPSRLSSSNLSHSNDEGFLFTPDNFISRLDMLNWKAMVEYSIPSEMKEISRTNACLLDLNANCPKASPQLLIDLMHDDGSVVPRTFGNIRRLQSDVPVTKAQAAVALTCGRMTDVIRSEISRLEAEEQSRFVEMEAIKSELIRSGAIHKLWEEKQCETRNLTLQADRDLERALFDLEVERAAEDERLAGYLKEKAALECQQELLLCLTKEVDEMRRKLVNETAIFKVEKQKLESDVQDLVEKRGAILEARSVLESEKAAIHILRSWVEEESWRIQSRAKVLEQAILRWKVVGAALPNQLREQAVNQ</sequence>
<dbReference type="Proteomes" id="UP000639772">
    <property type="component" value="Unassembled WGS sequence"/>
</dbReference>
<name>A0A835R5R2_VANPL</name>
<accession>A0A835R5R2</accession>
<reference evidence="1 2" key="1">
    <citation type="journal article" date="2020" name="Nat. Food">
        <title>A phased Vanilla planifolia genome enables genetic improvement of flavour and production.</title>
        <authorList>
            <person name="Hasing T."/>
            <person name="Tang H."/>
            <person name="Brym M."/>
            <person name="Khazi F."/>
            <person name="Huang T."/>
            <person name="Chambers A.H."/>
        </authorList>
    </citation>
    <scope>NUCLEOTIDE SEQUENCE [LARGE SCALE GENOMIC DNA]</scope>
    <source>
        <tissue evidence="1">Leaf</tissue>
    </source>
</reference>
<gene>
    <name evidence="1" type="ORF">HPP92_010079</name>
</gene>
<proteinExistence type="predicted"/>